<evidence type="ECO:0000313" key="7">
    <source>
        <dbReference type="Proteomes" id="UP000322234"/>
    </source>
</evidence>
<evidence type="ECO:0000256" key="3">
    <source>
        <dbReference type="ARBA" id="ARBA00022729"/>
    </source>
</evidence>
<dbReference type="CDD" id="cd00633">
    <property type="entry name" value="Secretoglobin"/>
    <property type="match status" value="1"/>
</dbReference>
<evidence type="ECO:0000313" key="6">
    <source>
        <dbReference type="EMBL" id="MXQ90746.1"/>
    </source>
</evidence>
<evidence type="ECO:0000256" key="4">
    <source>
        <dbReference type="ARBA" id="ARBA00038364"/>
    </source>
</evidence>
<dbReference type="InterPro" id="IPR035960">
    <property type="entry name" value="Secretoglobin_sf"/>
</dbReference>
<dbReference type="PANTHER" id="PTHR11332">
    <property type="entry name" value="SECRETOGLOBIN FAMILY 1D"/>
    <property type="match status" value="1"/>
</dbReference>
<accession>A0A6B0RS49</accession>
<dbReference type="InterPro" id="IPR016126">
    <property type="entry name" value="Secretoglobin"/>
</dbReference>
<dbReference type="Proteomes" id="UP000322234">
    <property type="component" value="Unassembled WGS sequence"/>
</dbReference>
<evidence type="ECO:0000256" key="2">
    <source>
        <dbReference type="ARBA" id="ARBA00022525"/>
    </source>
</evidence>
<comment type="subcellular location">
    <subcellularLocation>
        <location evidence="1">Secreted</location>
    </subcellularLocation>
</comment>
<dbReference type="SUPFAM" id="SSF48201">
    <property type="entry name" value="Uteroglobin-like"/>
    <property type="match status" value="1"/>
</dbReference>
<name>A0A6B0RS49_9CETA</name>
<dbReference type="PROSITE" id="PS51311">
    <property type="entry name" value="SCGB"/>
    <property type="match status" value="1"/>
</dbReference>
<sequence>MRLSVTALLVTLALCYYEANAIVCPTFAVDLTEFFYFPDLLYRLSLAKYNAPPEAVAAKMEVKQCTDRFSVKNRLIITNVLKLLLSCTCQEWGQRAGPKRAAVTAHFRPLATGWMVTSRLPSSPREDCTGPLDMFLLLGSLPWVPSGPECPEEEDVCCPGPIVRLRAAGDCPTLPSLPPRSCNPVSPLD</sequence>
<keyword evidence="2" id="KW-0964">Secreted</keyword>
<organism evidence="6 7">
    <name type="scientific">Bos mutus</name>
    <name type="common">wild yak</name>
    <dbReference type="NCBI Taxonomy" id="72004"/>
    <lineage>
        <taxon>Eukaryota</taxon>
        <taxon>Metazoa</taxon>
        <taxon>Chordata</taxon>
        <taxon>Craniata</taxon>
        <taxon>Vertebrata</taxon>
        <taxon>Euteleostomi</taxon>
        <taxon>Mammalia</taxon>
        <taxon>Eutheria</taxon>
        <taxon>Laurasiatheria</taxon>
        <taxon>Artiodactyla</taxon>
        <taxon>Ruminantia</taxon>
        <taxon>Pecora</taxon>
        <taxon>Bovidae</taxon>
        <taxon>Bovinae</taxon>
        <taxon>Bos</taxon>
    </lineage>
</organism>
<dbReference type="EMBL" id="VBQZ03000064">
    <property type="protein sequence ID" value="MXQ90746.1"/>
    <property type="molecule type" value="Genomic_DNA"/>
</dbReference>
<feature type="signal peptide" evidence="5">
    <location>
        <begin position="1"/>
        <end position="21"/>
    </location>
</feature>
<dbReference type="PANTHER" id="PTHR11332:SF6">
    <property type="entry name" value="SECRETOGLOBIN FAMILY 1D MEMBER 4"/>
    <property type="match status" value="1"/>
</dbReference>
<dbReference type="AlphaFoldDB" id="A0A6B0RS49"/>
<comment type="similarity">
    <text evidence="4">Belongs to the secretoglobin family. Lipophilin subfamily.</text>
</comment>
<feature type="chain" id="PRO_5025448446" description="Secretoglobin family 1D member" evidence="5">
    <location>
        <begin position="22"/>
        <end position="189"/>
    </location>
</feature>
<reference evidence="6" key="1">
    <citation type="submission" date="2019-10" db="EMBL/GenBank/DDBJ databases">
        <title>The sequence and de novo assembly of the wild yak genome.</title>
        <authorList>
            <person name="Liu Y."/>
        </authorList>
    </citation>
    <scope>NUCLEOTIDE SEQUENCE [LARGE SCALE GENOMIC DNA]</scope>
    <source>
        <strain evidence="6">WY2019</strain>
    </source>
</reference>
<keyword evidence="3 5" id="KW-0732">Signal</keyword>
<dbReference type="GO" id="GO:0005615">
    <property type="term" value="C:extracellular space"/>
    <property type="evidence" value="ECO:0007669"/>
    <property type="project" value="TreeGrafter"/>
</dbReference>
<evidence type="ECO:0000256" key="5">
    <source>
        <dbReference type="SAM" id="SignalP"/>
    </source>
</evidence>
<proteinExistence type="inferred from homology"/>
<evidence type="ECO:0008006" key="8">
    <source>
        <dbReference type="Google" id="ProtNLM"/>
    </source>
</evidence>
<evidence type="ECO:0000256" key="1">
    <source>
        <dbReference type="ARBA" id="ARBA00004613"/>
    </source>
</evidence>
<dbReference type="Pfam" id="PF01099">
    <property type="entry name" value="Uteroglobin"/>
    <property type="match status" value="1"/>
</dbReference>
<protein>
    <recommendedName>
        <fullName evidence="8">Secretoglobin family 1D member</fullName>
    </recommendedName>
</protein>
<keyword evidence="7" id="KW-1185">Reference proteome</keyword>
<gene>
    <name evidence="6" type="ORF">E5288_WYG016089</name>
</gene>
<comment type="caution">
    <text evidence="6">The sequence shown here is derived from an EMBL/GenBank/DDBJ whole genome shotgun (WGS) entry which is preliminary data.</text>
</comment>